<feature type="chain" id="PRO_5047283160" description="DUF5666 domain-containing protein" evidence="1">
    <location>
        <begin position="24"/>
        <end position="222"/>
    </location>
</feature>
<dbReference type="Proteomes" id="UP001162891">
    <property type="component" value="Chromosome"/>
</dbReference>
<evidence type="ECO:0000256" key="1">
    <source>
        <dbReference type="SAM" id="SignalP"/>
    </source>
</evidence>
<organism evidence="2 3">
    <name type="scientific">Anaeromyxobacter oryzae</name>
    <dbReference type="NCBI Taxonomy" id="2918170"/>
    <lineage>
        <taxon>Bacteria</taxon>
        <taxon>Pseudomonadati</taxon>
        <taxon>Myxococcota</taxon>
        <taxon>Myxococcia</taxon>
        <taxon>Myxococcales</taxon>
        <taxon>Cystobacterineae</taxon>
        <taxon>Anaeromyxobacteraceae</taxon>
        <taxon>Anaeromyxobacter</taxon>
    </lineage>
</organism>
<dbReference type="InterPro" id="IPR010916">
    <property type="entry name" value="TonB_box_CS"/>
</dbReference>
<protein>
    <recommendedName>
        <fullName evidence="4">DUF5666 domain-containing protein</fullName>
    </recommendedName>
</protein>
<evidence type="ECO:0000313" key="3">
    <source>
        <dbReference type="Proteomes" id="UP001162891"/>
    </source>
</evidence>
<reference evidence="3" key="1">
    <citation type="journal article" date="2022" name="Int. J. Syst. Evol. Microbiol.">
        <title>Anaeromyxobacter oryzae sp. nov., Anaeromyxobacter diazotrophicus sp. nov. and Anaeromyxobacter paludicola sp. nov., isolated from paddy soils.</title>
        <authorList>
            <person name="Itoh H."/>
            <person name="Xu Z."/>
            <person name="Mise K."/>
            <person name="Masuda Y."/>
            <person name="Ushijima N."/>
            <person name="Hayakawa C."/>
            <person name="Shiratori Y."/>
            <person name="Senoo K."/>
        </authorList>
    </citation>
    <scope>NUCLEOTIDE SEQUENCE [LARGE SCALE GENOMIC DNA]</scope>
    <source>
        <strain evidence="3">Red232</strain>
    </source>
</reference>
<sequence length="222" mass="22335">MARFGSVAAAAIGLAALATSASAAGQPEEHVRGVIGAVANDTVTVKGADGRAQKLKLGDETRVSFATRADLGAIAKDEFVGTTAVEGSDGSLRAVEVHVFPQAMRGTGEGHRPWDLKPGSTMTNATVASVEGSKTAPPSTMTNATVSDVAGAAGGKTLTLSYAGGEKKVLVPPGTPVVRIEPADRSALAPGQHVFAAGARQPDGTVLVNRIFVGKDGVVPPM</sequence>
<feature type="signal peptide" evidence="1">
    <location>
        <begin position="1"/>
        <end position="23"/>
    </location>
</feature>
<dbReference type="EMBL" id="AP025591">
    <property type="protein sequence ID" value="BDG05136.1"/>
    <property type="molecule type" value="Genomic_DNA"/>
</dbReference>
<name>A0ABM7X0A0_9BACT</name>
<evidence type="ECO:0008006" key="4">
    <source>
        <dbReference type="Google" id="ProtNLM"/>
    </source>
</evidence>
<gene>
    <name evidence="2" type="ORF">AMOR_41320</name>
</gene>
<evidence type="ECO:0000313" key="2">
    <source>
        <dbReference type="EMBL" id="BDG05136.1"/>
    </source>
</evidence>
<proteinExistence type="predicted"/>
<accession>A0ABM7X0A0</accession>
<dbReference type="PROSITE" id="PS00430">
    <property type="entry name" value="TONB_DEPENDENT_REC_1"/>
    <property type="match status" value="1"/>
</dbReference>
<keyword evidence="1" id="KW-0732">Signal</keyword>
<dbReference type="RefSeq" id="WP_248353691.1">
    <property type="nucleotide sequence ID" value="NZ_AP025591.1"/>
</dbReference>
<keyword evidence="3" id="KW-1185">Reference proteome</keyword>